<organism evidence="12 13">
    <name type="scientific">Aromatoleum bremense</name>
    <dbReference type="NCBI Taxonomy" id="76115"/>
    <lineage>
        <taxon>Bacteria</taxon>
        <taxon>Pseudomonadati</taxon>
        <taxon>Pseudomonadota</taxon>
        <taxon>Betaproteobacteria</taxon>
        <taxon>Rhodocyclales</taxon>
        <taxon>Rhodocyclaceae</taxon>
        <taxon>Aromatoleum</taxon>
    </lineage>
</organism>
<dbReference type="SUPFAM" id="SSF55874">
    <property type="entry name" value="ATPase domain of HSP90 chaperone/DNA topoisomerase II/histidine kinase"/>
    <property type="match status" value="1"/>
</dbReference>
<feature type="domain" description="PAC" evidence="11">
    <location>
        <begin position="188"/>
        <end position="241"/>
    </location>
</feature>
<dbReference type="InterPro" id="IPR004358">
    <property type="entry name" value="Sig_transdc_His_kin-like_C"/>
</dbReference>
<dbReference type="EMBL" id="WTVP01000058">
    <property type="protein sequence ID" value="NMG17075.1"/>
    <property type="molecule type" value="Genomic_DNA"/>
</dbReference>
<dbReference type="PROSITE" id="PS50112">
    <property type="entry name" value="PAS"/>
    <property type="match status" value="1"/>
</dbReference>
<feature type="domain" description="PAC" evidence="11">
    <location>
        <begin position="316"/>
        <end position="371"/>
    </location>
</feature>
<keyword evidence="8" id="KW-1133">Transmembrane helix</keyword>
<dbReference type="InterPro" id="IPR013656">
    <property type="entry name" value="PAS_4"/>
</dbReference>
<sequence>MRNNSGQWRAEHPPRQVRFPDERGPSVVSIPTHSDENTVKTSHESFQSSARRLAGAALAAALMTPHPLLAQSSLFASALPLLAPLAGLLLVLIALCGWHVFRRRAAAPEAPGAAGFDSAELAELLDLSSDWQWKTDAQHCYVHITAGLQEHSRIDPLEFLGHTPWELDCGDASAQSWDACRASLAQQAPLNLTLCRRDSTGRRRYLELVGRPLYHDGSFAGYHGIGRDITHRVESDQSLRENQVRYRELIESVNEIIFRTDESGRLTFLNRGWETITGYMLKESLDTALVDHFHPDDRTAAWHQISLVFRQELPAWSAQLRLLTQNGEIRWVEATAHRVDRGNEDGTAPRGLAGTLFDISTRKIAEMTLRNLNRELEARVRARTAELEASNRELEAFSYSVSHDLRAPLRAIDGFARILEEELGDGLEPDAREHIGRIRKAGMRMSHLIDDLIKLAQLARHSLQRETFDLSELAIQIIDELRKNEPDRCVEVEITRDLIVTADRGLMQLALQNLLGNAWKFSSRNAVAHISLTAKRDLGQRVFCITDDGAGFDMTFASNLFRAFHRLHRSTDFPGSGIGLATTYRIIERHGGQIWAKSKPGEGASFYFTLGR</sequence>
<dbReference type="Gene3D" id="1.10.287.130">
    <property type="match status" value="1"/>
</dbReference>
<keyword evidence="3" id="KW-0597">Phosphoprotein</keyword>
<dbReference type="InterPro" id="IPR035965">
    <property type="entry name" value="PAS-like_dom_sf"/>
</dbReference>
<proteinExistence type="predicted"/>
<dbReference type="SMART" id="SM00387">
    <property type="entry name" value="HATPase_c"/>
    <property type="match status" value="1"/>
</dbReference>
<gene>
    <name evidence="12" type="ORF">GPA24_16350</name>
</gene>
<dbReference type="InterPro" id="IPR036890">
    <property type="entry name" value="HATPase_C_sf"/>
</dbReference>
<dbReference type="InterPro" id="IPR050351">
    <property type="entry name" value="BphY/WalK/GraS-like"/>
</dbReference>
<dbReference type="PROSITE" id="PS50113">
    <property type="entry name" value="PAC"/>
    <property type="match status" value="2"/>
</dbReference>
<dbReference type="PANTHER" id="PTHR42878">
    <property type="entry name" value="TWO-COMPONENT HISTIDINE KINASE"/>
    <property type="match status" value="1"/>
</dbReference>
<dbReference type="Pfam" id="PF00512">
    <property type="entry name" value="HisKA"/>
    <property type="match status" value="1"/>
</dbReference>
<evidence type="ECO:0000259" key="9">
    <source>
        <dbReference type="PROSITE" id="PS50109"/>
    </source>
</evidence>
<dbReference type="InterPro" id="IPR000700">
    <property type="entry name" value="PAS-assoc_C"/>
</dbReference>
<keyword evidence="8" id="KW-0812">Transmembrane</keyword>
<evidence type="ECO:0000256" key="4">
    <source>
        <dbReference type="ARBA" id="ARBA00022679"/>
    </source>
</evidence>
<dbReference type="InterPro" id="IPR000014">
    <property type="entry name" value="PAS"/>
</dbReference>
<keyword evidence="4" id="KW-0808">Transferase</keyword>
<dbReference type="PROSITE" id="PS50109">
    <property type="entry name" value="HIS_KIN"/>
    <property type="match status" value="1"/>
</dbReference>
<keyword evidence="6 8" id="KW-0472">Membrane</keyword>
<dbReference type="SMART" id="SM00388">
    <property type="entry name" value="HisKA"/>
    <property type="match status" value="1"/>
</dbReference>
<keyword evidence="5" id="KW-0418">Kinase</keyword>
<evidence type="ECO:0000256" key="3">
    <source>
        <dbReference type="ARBA" id="ARBA00022553"/>
    </source>
</evidence>
<dbReference type="InterPro" id="IPR003661">
    <property type="entry name" value="HisK_dim/P_dom"/>
</dbReference>
<comment type="caution">
    <text evidence="12">The sequence shown here is derived from an EMBL/GenBank/DDBJ whole genome shotgun (WGS) entry which is preliminary data.</text>
</comment>
<dbReference type="Pfam" id="PF08448">
    <property type="entry name" value="PAS_4"/>
    <property type="match status" value="1"/>
</dbReference>
<evidence type="ECO:0000256" key="8">
    <source>
        <dbReference type="SAM" id="Phobius"/>
    </source>
</evidence>
<dbReference type="PANTHER" id="PTHR42878:SF15">
    <property type="entry name" value="BACTERIOPHYTOCHROME"/>
    <property type="match status" value="1"/>
</dbReference>
<dbReference type="CDD" id="cd00130">
    <property type="entry name" value="PAS"/>
    <property type="match status" value="1"/>
</dbReference>
<feature type="domain" description="Histidine kinase" evidence="9">
    <location>
        <begin position="400"/>
        <end position="612"/>
    </location>
</feature>
<name>A0ABX1P019_9RHOO</name>
<dbReference type="SUPFAM" id="SSF47384">
    <property type="entry name" value="Homodimeric domain of signal transducing histidine kinase"/>
    <property type="match status" value="1"/>
</dbReference>
<accession>A0ABX1P019</accession>
<keyword evidence="13" id="KW-1185">Reference proteome</keyword>
<evidence type="ECO:0000256" key="5">
    <source>
        <dbReference type="ARBA" id="ARBA00022777"/>
    </source>
</evidence>
<feature type="region of interest" description="Disordered" evidence="7">
    <location>
        <begin position="1"/>
        <end position="40"/>
    </location>
</feature>
<evidence type="ECO:0000259" key="11">
    <source>
        <dbReference type="PROSITE" id="PS50113"/>
    </source>
</evidence>
<dbReference type="InterPro" id="IPR001610">
    <property type="entry name" value="PAC"/>
</dbReference>
<dbReference type="Gene3D" id="3.30.450.20">
    <property type="entry name" value="PAS domain"/>
    <property type="match status" value="2"/>
</dbReference>
<evidence type="ECO:0000256" key="1">
    <source>
        <dbReference type="ARBA" id="ARBA00000085"/>
    </source>
</evidence>
<evidence type="ECO:0000313" key="12">
    <source>
        <dbReference type="EMBL" id="NMG17075.1"/>
    </source>
</evidence>
<dbReference type="PRINTS" id="PR00344">
    <property type="entry name" value="BCTRLSENSOR"/>
</dbReference>
<dbReference type="EC" id="2.7.13.3" evidence="2"/>
<comment type="catalytic activity">
    <reaction evidence="1">
        <text>ATP + protein L-histidine = ADP + protein N-phospho-L-histidine.</text>
        <dbReference type="EC" id="2.7.13.3"/>
    </reaction>
</comment>
<evidence type="ECO:0000259" key="10">
    <source>
        <dbReference type="PROSITE" id="PS50112"/>
    </source>
</evidence>
<dbReference type="Gene3D" id="3.30.565.10">
    <property type="entry name" value="Histidine kinase-like ATPase, C-terminal domain"/>
    <property type="match status" value="1"/>
</dbReference>
<evidence type="ECO:0000256" key="7">
    <source>
        <dbReference type="SAM" id="MobiDB-lite"/>
    </source>
</evidence>
<feature type="transmembrane region" description="Helical" evidence="8">
    <location>
        <begin position="81"/>
        <end position="101"/>
    </location>
</feature>
<dbReference type="Pfam" id="PF02518">
    <property type="entry name" value="HATPase_c"/>
    <property type="match status" value="1"/>
</dbReference>
<evidence type="ECO:0000313" key="13">
    <source>
        <dbReference type="Proteomes" id="UP000633943"/>
    </source>
</evidence>
<dbReference type="Proteomes" id="UP000633943">
    <property type="component" value="Unassembled WGS sequence"/>
</dbReference>
<dbReference type="NCBIfam" id="TIGR00229">
    <property type="entry name" value="sensory_box"/>
    <property type="match status" value="1"/>
</dbReference>
<dbReference type="InterPro" id="IPR003594">
    <property type="entry name" value="HATPase_dom"/>
</dbReference>
<feature type="domain" description="PAS" evidence="10">
    <location>
        <begin position="242"/>
        <end position="312"/>
    </location>
</feature>
<dbReference type="SMART" id="SM00091">
    <property type="entry name" value="PAS"/>
    <property type="match status" value="2"/>
</dbReference>
<dbReference type="SMART" id="SM00086">
    <property type="entry name" value="PAC"/>
    <property type="match status" value="2"/>
</dbReference>
<protein>
    <recommendedName>
        <fullName evidence="2">histidine kinase</fullName>
        <ecNumber evidence="2">2.7.13.3</ecNumber>
    </recommendedName>
</protein>
<reference evidence="12 13" key="1">
    <citation type="submission" date="2019-12" db="EMBL/GenBank/DDBJ databases">
        <title>Comparative genomics gives insights into the taxonomy of the Azoarcus-Aromatoleum group and reveals separate origins of nif in the plant-associated Azoarcus and non-plant-associated Aromatoleum sub-groups.</title>
        <authorList>
            <person name="Lafos M."/>
            <person name="Maluk M."/>
            <person name="Batista M."/>
            <person name="Junghare M."/>
            <person name="Carmona M."/>
            <person name="Faoro H."/>
            <person name="Cruz L.M."/>
            <person name="Battistoni F."/>
            <person name="De Souza E."/>
            <person name="Pedrosa F."/>
            <person name="Chen W.-M."/>
            <person name="Poole P.S."/>
            <person name="Dixon R.A."/>
            <person name="James E.K."/>
        </authorList>
    </citation>
    <scope>NUCLEOTIDE SEQUENCE [LARGE SCALE GENOMIC DNA]</scope>
    <source>
        <strain evidence="12 13">PbN1</strain>
    </source>
</reference>
<dbReference type="CDD" id="cd00082">
    <property type="entry name" value="HisKA"/>
    <property type="match status" value="1"/>
</dbReference>
<dbReference type="InterPro" id="IPR036097">
    <property type="entry name" value="HisK_dim/P_sf"/>
</dbReference>
<dbReference type="InterPro" id="IPR005467">
    <property type="entry name" value="His_kinase_dom"/>
</dbReference>
<dbReference type="SUPFAM" id="SSF55785">
    <property type="entry name" value="PYP-like sensor domain (PAS domain)"/>
    <property type="match status" value="2"/>
</dbReference>
<dbReference type="Pfam" id="PF08447">
    <property type="entry name" value="PAS_3"/>
    <property type="match status" value="1"/>
</dbReference>
<evidence type="ECO:0000256" key="6">
    <source>
        <dbReference type="ARBA" id="ARBA00023136"/>
    </source>
</evidence>
<evidence type="ECO:0000256" key="2">
    <source>
        <dbReference type="ARBA" id="ARBA00012438"/>
    </source>
</evidence>
<feature type="compositionally biased region" description="Basic and acidic residues" evidence="7">
    <location>
        <begin position="9"/>
        <end position="24"/>
    </location>
</feature>
<dbReference type="InterPro" id="IPR013655">
    <property type="entry name" value="PAS_fold_3"/>
</dbReference>